<dbReference type="GO" id="GO:0006355">
    <property type="term" value="P:regulation of DNA-templated transcription"/>
    <property type="evidence" value="ECO:0007669"/>
    <property type="project" value="InterPro"/>
</dbReference>
<dbReference type="EMBL" id="LAZR01047309">
    <property type="protein sequence ID" value="KKK94513.1"/>
    <property type="molecule type" value="Genomic_DNA"/>
</dbReference>
<evidence type="ECO:0000313" key="2">
    <source>
        <dbReference type="EMBL" id="KKK94513.1"/>
    </source>
</evidence>
<accession>A0A0F8ZL22</accession>
<name>A0A0F8ZL22_9ZZZZ</name>
<sequence>MKQYISIYLDVNIVEEVDKLAKKKERSRSWFVSKIIKEFLEKNK</sequence>
<dbReference type="InterPro" id="IPR010985">
    <property type="entry name" value="Ribbon_hlx_hlx"/>
</dbReference>
<dbReference type="Pfam" id="PF01402">
    <property type="entry name" value="RHH_1"/>
    <property type="match status" value="1"/>
</dbReference>
<dbReference type="InterPro" id="IPR013321">
    <property type="entry name" value="Arc_rbn_hlx_hlx"/>
</dbReference>
<dbReference type="Gene3D" id="1.10.1220.10">
    <property type="entry name" value="Met repressor-like"/>
    <property type="match status" value="1"/>
</dbReference>
<proteinExistence type="predicted"/>
<comment type="caution">
    <text evidence="2">The sequence shown here is derived from an EMBL/GenBank/DDBJ whole genome shotgun (WGS) entry which is preliminary data.</text>
</comment>
<reference evidence="2" key="1">
    <citation type="journal article" date="2015" name="Nature">
        <title>Complex archaea that bridge the gap between prokaryotes and eukaryotes.</title>
        <authorList>
            <person name="Spang A."/>
            <person name="Saw J.H."/>
            <person name="Jorgensen S.L."/>
            <person name="Zaremba-Niedzwiedzka K."/>
            <person name="Martijn J."/>
            <person name="Lind A.E."/>
            <person name="van Eijk R."/>
            <person name="Schleper C."/>
            <person name="Guy L."/>
            <person name="Ettema T.J."/>
        </authorList>
    </citation>
    <scope>NUCLEOTIDE SEQUENCE</scope>
</reference>
<dbReference type="SUPFAM" id="SSF47598">
    <property type="entry name" value="Ribbon-helix-helix"/>
    <property type="match status" value="1"/>
</dbReference>
<dbReference type="InterPro" id="IPR002145">
    <property type="entry name" value="CopG"/>
</dbReference>
<feature type="domain" description="Ribbon-helix-helix protein CopG" evidence="1">
    <location>
        <begin position="5"/>
        <end position="42"/>
    </location>
</feature>
<dbReference type="AlphaFoldDB" id="A0A0F8ZL22"/>
<organism evidence="2">
    <name type="scientific">marine sediment metagenome</name>
    <dbReference type="NCBI Taxonomy" id="412755"/>
    <lineage>
        <taxon>unclassified sequences</taxon>
        <taxon>metagenomes</taxon>
        <taxon>ecological metagenomes</taxon>
    </lineage>
</organism>
<gene>
    <name evidence="2" type="ORF">LCGC14_2682100</name>
</gene>
<protein>
    <recommendedName>
        <fullName evidence="1">Ribbon-helix-helix protein CopG domain-containing protein</fullName>
    </recommendedName>
</protein>
<evidence type="ECO:0000259" key="1">
    <source>
        <dbReference type="Pfam" id="PF01402"/>
    </source>
</evidence>